<dbReference type="EMBL" id="JACHFH010000040">
    <property type="protein sequence ID" value="MBB5337279.1"/>
    <property type="molecule type" value="Genomic_DNA"/>
</dbReference>
<accession>A0A840UJV3</accession>
<dbReference type="InterPro" id="IPR012349">
    <property type="entry name" value="Split_barrel_FMN-bd"/>
</dbReference>
<dbReference type="PANTHER" id="PTHR34071:SF2">
    <property type="entry name" value="FLAVIN-NUCLEOTIDE-BINDING PROTEIN"/>
    <property type="match status" value="1"/>
</dbReference>
<dbReference type="Pfam" id="PF12900">
    <property type="entry name" value="Pyridox_ox_2"/>
    <property type="match status" value="1"/>
</dbReference>
<dbReference type="Proteomes" id="UP000559117">
    <property type="component" value="Unassembled WGS sequence"/>
</dbReference>
<keyword evidence="2" id="KW-1185">Reference proteome</keyword>
<dbReference type="InterPro" id="IPR024747">
    <property type="entry name" value="Pyridox_Oxase-rel"/>
</dbReference>
<name>A0A840UJV3_9FIRM</name>
<evidence type="ECO:0000313" key="1">
    <source>
        <dbReference type="EMBL" id="MBB5337279.1"/>
    </source>
</evidence>
<reference evidence="1 2" key="1">
    <citation type="submission" date="2020-08" db="EMBL/GenBank/DDBJ databases">
        <title>Genomic Encyclopedia of Type Strains, Phase IV (KMG-IV): sequencing the most valuable type-strain genomes for metagenomic binning, comparative biology and taxonomic classification.</title>
        <authorList>
            <person name="Goeker M."/>
        </authorList>
    </citation>
    <scope>NUCLEOTIDE SEQUENCE [LARGE SCALE GENOMIC DNA]</scope>
    <source>
        <strain evidence="1 2">DSM 24661</strain>
    </source>
</reference>
<dbReference type="RefSeq" id="WP_183862988.1">
    <property type="nucleotide sequence ID" value="NZ_JACHFH010000040.1"/>
</dbReference>
<proteinExistence type="predicted"/>
<comment type="caution">
    <text evidence="1">The sequence shown here is derived from an EMBL/GenBank/DDBJ whole genome shotgun (WGS) entry which is preliminary data.</text>
</comment>
<evidence type="ECO:0008006" key="3">
    <source>
        <dbReference type="Google" id="ProtNLM"/>
    </source>
</evidence>
<dbReference type="PANTHER" id="PTHR34071">
    <property type="entry name" value="5-NITROIMIDAZOLE ANTIBIOTICS RESISTANCE PROTEIN, NIMA-FAMILY-RELATED PROTEIN-RELATED"/>
    <property type="match status" value="1"/>
</dbReference>
<dbReference type="AlphaFoldDB" id="A0A840UJV3"/>
<dbReference type="SUPFAM" id="SSF50475">
    <property type="entry name" value="FMN-binding split barrel"/>
    <property type="match status" value="1"/>
</dbReference>
<dbReference type="Gene3D" id="2.30.110.10">
    <property type="entry name" value="Electron Transport, Fmn-binding Protein, Chain A"/>
    <property type="match status" value="1"/>
</dbReference>
<protein>
    <recommendedName>
        <fullName evidence="3">Pyridoxamine 5'-phosphate oxidase family protein</fullName>
    </recommendedName>
</protein>
<sequence>MVDIRYKQRICEDKEKIDRFLSTVRTGILSMPTDSEVYAVPLNFIYYNNAIYFHGLASGRKEDILSKHPICCFNVYKEYGTVKDAMPCHADTAYFSIILFGTVTTIDNPKEKADLLNILVEKYMPGFYQKSLDKTLLENYKSGHDDQVVQVHKLIIDNLTAKENIASDSDLFEKLS</sequence>
<organism evidence="1 2">
    <name type="scientific">Pectinatus brassicae</name>
    <dbReference type="NCBI Taxonomy" id="862415"/>
    <lineage>
        <taxon>Bacteria</taxon>
        <taxon>Bacillati</taxon>
        <taxon>Bacillota</taxon>
        <taxon>Negativicutes</taxon>
        <taxon>Selenomonadales</taxon>
        <taxon>Selenomonadaceae</taxon>
        <taxon>Pectinatus</taxon>
    </lineage>
</organism>
<gene>
    <name evidence="1" type="ORF">HNR32_002439</name>
</gene>
<evidence type="ECO:0000313" key="2">
    <source>
        <dbReference type="Proteomes" id="UP000559117"/>
    </source>
</evidence>